<feature type="transmembrane region" description="Helical" evidence="10">
    <location>
        <begin position="321"/>
        <end position="345"/>
    </location>
</feature>
<feature type="transmembrane region" description="Helical" evidence="10">
    <location>
        <begin position="435"/>
        <end position="457"/>
    </location>
</feature>
<accession>A0AAN9P9Q7</accession>
<evidence type="ECO:0000256" key="1">
    <source>
        <dbReference type="ARBA" id="ARBA00004141"/>
    </source>
</evidence>
<dbReference type="AlphaFoldDB" id="A0AAN9P9Q7"/>
<gene>
    <name evidence="13" type="ORF">RIF29_03915</name>
</gene>
<dbReference type="GO" id="GO:1902600">
    <property type="term" value="P:proton transmembrane transport"/>
    <property type="evidence" value="ECO:0007669"/>
    <property type="project" value="InterPro"/>
</dbReference>
<keyword evidence="5" id="KW-0630">Potassium</keyword>
<proteinExistence type="inferred from homology"/>
<feature type="transmembrane region" description="Helical" evidence="10">
    <location>
        <begin position="183"/>
        <end position="205"/>
    </location>
</feature>
<keyword evidence="8 10" id="KW-0472">Membrane</keyword>
<dbReference type="InterPro" id="IPR038770">
    <property type="entry name" value="Na+/solute_symporter_sf"/>
</dbReference>
<dbReference type="Pfam" id="PF00999">
    <property type="entry name" value="Na_H_Exchanger"/>
    <property type="match status" value="1"/>
</dbReference>
<dbReference type="PANTHER" id="PTHR32468">
    <property type="entry name" value="CATION/H + ANTIPORTER"/>
    <property type="match status" value="1"/>
</dbReference>
<evidence type="ECO:0000256" key="3">
    <source>
        <dbReference type="ARBA" id="ARBA00022538"/>
    </source>
</evidence>
<feature type="transmembrane region" description="Helical" evidence="10">
    <location>
        <begin position="406"/>
        <end position="428"/>
    </location>
</feature>
<sequence length="828" mass="92939">MRSPFHSCVILSVHGFQKFSCMTRVFPTQRLQQTHNVWKRYFHSSRVLRGISMDNDSDIAANFPTTCQKIQQLHATGIIHGDNNPLAYNFSLLMLDFILVVIITHILRFLLKPLKQPKVISQIIGGILVGPSFLKRSTWVKHYINPVGAQFLSRNLGIMGFMFFVFIYGLKMDLALLKKTGKMHLYIALVGISIPTITVFCVALMLRKTMDKDIATFSSIGILAAYLGITAFPVLHTVLKELNLLNSDVGGMALAMAIIGDSLGMVTVVAFEAGKQGETGPQNALWYMISLVVIIAFVLFCLRPTMVWIDDNVPEGDQADHSYVVAILLGVLVMGFITDFFGLAIANGPLWMGLIIPDGPRLGASILQKIETIMAELLIPFSYLMVGAYTDVFALGDVEWSSLKPLFIMVITGYFAKFFSIWISALYWRIPFRDALTLSFIMSMRGQIELILFVHFMDKKMVKIPGFTLLVLMTIAITATFTPLISIFYDPTRPYMVSQRRNIQHNPQDKDLKVVLCILDNHSINSLTQLLDISDTTTLNSPLSVYALRIIELVGRFNPLLIDHAKQEVPTIYRWTNTINALKNFEELREFVKIQFFTSVSPKQSMFQDICLLALEQEASLIILPFKKGGVHSHAIRTVNLQVLDHAPCSVAIFVDKSGPIESNNNIGSSRNHQYNKKTRFAVLFLGGADAREALVYADRMVGNPQVYLTVIRFLSHNNVGDNEVEKKLDDGIVTWFWVKNERNKNVVYKEVVVRDGEETIARIQTLNDGAYDLWIVGRKQGVNPILLTGLSQWSENDELGLVGDFVSSPDFFGSGSVLVVQQQILRS</sequence>
<comment type="similarity">
    <text evidence="9">Belongs to the monovalent cation:proton antiporter 2 (CPA2) transporter (TC 2.A.37) family. CHX (TC 2.A.37.4) subfamily.</text>
</comment>
<feature type="domain" description="Cation/H(+) antiporter C-terminal" evidence="12">
    <location>
        <begin position="682"/>
        <end position="824"/>
    </location>
</feature>
<reference evidence="13 14" key="1">
    <citation type="submission" date="2024-01" db="EMBL/GenBank/DDBJ databases">
        <title>The genomes of 5 underutilized Papilionoideae crops provide insights into root nodulation and disease resistanc.</title>
        <authorList>
            <person name="Yuan L."/>
        </authorList>
    </citation>
    <scope>NUCLEOTIDE SEQUENCE [LARGE SCALE GENOMIC DNA]</scope>
    <source>
        <strain evidence="13">ZHUSHIDOU_FW_LH</strain>
        <tissue evidence="13">Leaf</tissue>
    </source>
</reference>
<feature type="domain" description="Cation/H+ exchanger transmembrane" evidence="11">
    <location>
        <begin position="102"/>
        <end position="483"/>
    </location>
</feature>
<comment type="subcellular location">
    <subcellularLocation>
        <location evidence="1">Membrane</location>
        <topology evidence="1">Multi-pass membrane protein</topology>
    </subcellularLocation>
</comment>
<evidence type="ECO:0000256" key="2">
    <source>
        <dbReference type="ARBA" id="ARBA00022448"/>
    </source>
</evidence>
<dbReference type="InterPro" id="IPR057290">
    <property type="entry name" value="CHX17_C"/>
</dbReference>
<evidence type="ECO:0000259" key="11">
    <source>
        <dbReference type="Pfam" id="PF00999"/>
    </source>
</evidence>
<dbReference type="GO" id="GO:0015297">
    <property type="term" value="F:antiporter activity"/>
    <property type="evidence" value="ECO:0007669"/>
    <property type="project" value="InterPro"/>
</dbReference>
<keyword evidence="4 10" id="KW-0812">Transmembrane</keyword>
<organism evidence="13 14">
    <name type="scientific">Crotalaria pallida</name>
    <name type="common">Smooth rattlebox</name>
    <name type="synonym">Crotalaria striata</name>
    <dbReference type="NCBI Taxonomy" id="3830"/>
    <lineage>
        <taxon>Eukaryota</taxon>
        <taxon>Viridiplantae</taxon>
        <taxon>Streptophyta</taxon>
        <taxon>Embryophyta</taxon>
        <taxon>Tracheophyta</taxon>
        <taxon>Spermatophyta</taxon>
        <taxon>Magnoliopsida</taxon>
        <taxon>eudicotyledons</taxon>
        <taxon>Gunneridae</taxon>
        <taxon>Pentapetalae</taxon>
        <taxon>rosids</taxon>
        <taxon>fabids</taxon>
        <taxon>Fabales</taxon>
        <taxon>Fabaceae</taxon>
        <taxon>Papilionoideae</taxon>
        <taxon>50 kb inversion clade</taxon>
        <taxon>genistoids sensu lato</taxon>
        <taxon>core genistoids</taxon>
        <taxon>Crotalarieae</taxon>
        <taxon>Crotalaria</taxon>
    </lineage>
</organism>
<evidence type="ECO:0000256" key="6">
    <source>
        <dbReference type="ARBA" id="ARBA00022989"/>
    </source>
</evidence>
<evidence type="ECO:0000256" key="4">
    <source>
        <dbReference type="ARBA" id="ARBA00022692"/>
    </source>
</evidence>
<keyword evidence="14" id="KW-1185">Reference proteome</keyword>
<keyword evidence="6 10" id="KW-1133">Transmembrane helix</keyword>
<evidence type="ECO:0000259" key="12">
    <source>
        <dbReference type="Pfam" id="PF23259"/>
    </source>
</evidence>
<dbReference type="Proteomes" id="UP001372338">
    <property type="component" value="Unassembled WGS sequence"/>
</dbReference>
<dbReference type="PANTHER" id="PTHR32468:SF109">
    <property type="entry name" value="CATION_H(+) ANTIPORTER 24-RELATED"/>
    <property type="match status" value="1"/>
</dbReference>
<dbReference type="InterPro" id="IPR006153">
    <property type="entry name" value="Cation/H_exchanger_TM"/>
</dbReference>
<dbReference type="GO" id="GO:0006813">
    <property type="term" value="P:potassium ion transport"/>
    <property type="evidence" value="ECO:0007669"/>
    <property type="project" value="UniProtKB-KW"/>
</dbReference>
<dbReference type="EMBL" id="JAYWIO010000001">
    <property type="protein sequence ID" value="KAK7289892.1"/>
    <property type="molecule type" value="Genomic_DNA"/>
</dbReference>
<name>A0AAN9P9Q7_CROPI</name>
<dbReference type="Pfam" id="PF23259">
    <property type="entry name" value="CHX17_C"/>
    <property type="match status" value="1"/>
</dbReference>
<evidence type="ECO:0000313" key="13">
    <source>
        <dbReference type="EMBL" id="KAK7289892.1"/>
    </source>
</evidence>
<feature type="transmembrane region" description="Helical" evidence="10">
    <location>
        <begin position="90"/>
        <end position="111"/>
    </location>
</feature>
<dbReference type="GO" id="GO:0012505">
    <property type="term" value="C:endomembrane system"/>
    <property type="evidence" value="ECO:0007669"/>
    <property type="project" value="TreeGrafter"/>
</dbReference>
<evidence type="ECO:0000256" key="5">
    <source>
        <dbReference type="ARBA" id="ARBA00022958"/>
    </source>
</evidence>
<dbReference type="GO" id="GO:0006885">
    <property type="term" value="P:regulation of pH"/>
    <property type="evidence" value="ECO:0007669"/>
    <property type="project" value="TreeGrafter"/>
</dbReference>
<evidence type="ECO:0000313" key="14">
    <source>
        <dbReference type="Proteomes" id="UP001372338"/>
    </source>
</evidence>
<keyword evidence="3" id="KW-0633">Potassium transport</keyword>
<dbReference type="GO" id="GO:0016020">
    <property type="term" value="C:membrane"/>
    <property type="evidence" value="ECO:0007669"/>
    <property type="project" value="UniProtKB-SubCell"/>
</dbReference>
<comment type="caution">
    <text evidence="13">The sequence shown here is derived from an EMBL/GenBank/DDBJ whole genome shotgun (WGS) entry which is preliminary data.</text>
</comment>
<feature type="transmembrane region" description="Helical" evidence="10">
    <location>
        <begin position="251"/>
        <end position="273"/>
    </location>
</feature>
<evidence type="ECO:0000256" key="8">
    <source>
        <dbReference type="ARBA" id="ARBA00023136"/>
    </source>
</evidence>
<feature type="transmembrane region" description="Helical" evidence="10">
    <location>
        <begin position="469"/>
        <end position="489"/>
    </location>
</feature>
<evidence type="ECO:0000256" key="9">
    <source>
        <dbReference type="ARBA" id="ARBA00038341"/>
    </source>
</evidence>
<evidence type="ECO:0000256" key="7">
    <source>
        <dbReference type="ARBA" id="ARBA00023065"/>
    </source>
</evidence>
<feature type="transmembrane region" description="Helical" evidence="10">
    <location>
        <begin position="285"/>
        <end position="309"/>
    </location>
</feature>
<evidence type="ECO:0008006" key="15">
    <source>
        <dbReference type="Google" id="ProtNLM"/>
    </source>
</evidence>
<dbReference type="Gene3D" id="1.20.1530.20">
    <property type="match status" value="1"/>
</dbReference>
<feature type="transmembrane region" description="Helical" evidence="10">
    <location>
        <begin position="151"/>
        <end position="171"/>
    </location>
</feature>
<protein>
    <recommendedName>
        <fullName evidence="15">Cation/H+ exchanger domain-containing protein</fullName>
    </recommendedName>
</protein>
<feature type="transmembrane region" description="Helical" evidence="10">
    <location>
        <begin position="217"/>
        <end position="239"/>
    </location>
</feature>
<evidence type="ECO:0000256" key="10">
    <source>
        <dbReference type="SAM" id="Phobius"/>
    </source>
</evidence>
<keyword evidence="7" id="KW-0406">Ion transport</keyword>
<dbReference type="InterPro" id="IPR050794">
    <property type="entry name" value="CPA2_transporter"/>
</dbReference>
<keyword evidence="2" id="KW-0813">Transport</keyword>